<dbReference type="EMBL" id="BAABKB010000001">
    <property type="protein sequence ID" value="GAA4996030.1"/>
    <property type="molecule type" value="Genomic_DNA"/>
</dbReference>
<dbReference type="Gene3D" id="2.160.20.20">
    <property type="match status" value="1"/>
</dbReference>
<dbReference type="Proteomes" id="UP001501759">
    <property type="component" value="Unassembled WGS sequence"/>
</dbReference>
<dbReference type="SUPFAM" id="SSF51126">
    <property type="entry name" value="Pectin lyase-like"/>
    <property type="match status" value="1"/>
</dbReference>
<accession>A0ABP9IEF4</accession>
<organism evidence="2 3">
    <name type="scientific">Streptomyces siamensis</name>
    <dbReference type="NCBI Taxonomy" id="1274986"/>
    <lineage>
        <taxon>Bacteria</taxon>
        <taxon>Bacillati</taxon>
        <taxon>Actinomycetota</taxon>
        <taxon>Actinomycetes</taxon>
        <taxon>Kitasatosporales</taxon>
        <taxon>Streptomycetaceae</taxon>
        <taxon>Streptomyces</taxon>
    </lineage>
</organism>
<evidence type="ECO:0000313" key="2">
    <source>
        <dbReference type="EMBL" id="GAA4996030.1"/>
    </source>
</evidence>
<evidence type="ECO:0008006" key="4">
    <source>
        <dbReference type="Google" id="ProtNLM"/>
    </source>
</evidence>
<sequence length="291" mass="28722">MFTRKSSALIAQAMSAGAVATVLVTATPASAQTLVPCSASALSAAITAANGAGGGDLVLARGCTYALTTPLPDITSTITISARRSTLTRSSAASFGILSVAPGGNLSIDDATITNGDAPDFGGGIANRGVLHVTDSVFRDNHANFSGAIGGGSGTTTWIERTTIQRNTANINGGGVANDGNMSIYNSRLIGNTAGVASDNGVGGGVANDGTLNIVRSNINENHADRAGGVANVGGGTTTITDTNVNTNTADVAPGGVLNTGGTVNLTSSRVRNNQPTNCDGSDIVVPGCTN</sequence>
<reference evidence="3" key="1">
    <citation type="journal article" date="2019" name="Int. J. Syst. Evol. Microbiol.">
        <title>The Global Catalogue of Microorganisms (GCM) 10K type strain sequencing project: providing services to taxonomists for standard genome sequencing and annotation.</title>
        <authorList>
            <consortium name="The Broad Institute Genomics Platform"/>
            <consortium name="The Broad Institute Genome Sequencing Center for Infectious Disease"/>
            <person name="Wu L."/>
            <person name="Ma J."/>
        </authorList>
    </citation>
    <scope>NUCLEOTIDE SEQUENCE [LARGE SCALE GENOMIC DNA]</scope>
    <source>
        <strain evidence="3">JCM 18409</strain>
    </source>
</reference>
<evidence type="ECO:0000256" key="1">
    <source>
        <dbReference type="SAM" id="SignalP"/>
    </source>
</evidence>
<gene>
    <name evidence="2" type="ORF">GCM10023335_05650</name>
</gene>
<dbReference type="InterPro" id="IPR011050">
    <property type="entry name" value="Pectin_lyase_fold/virulence"/>
</dbReference>
<keyword evidence="3" id="KW-1185">Reference proteome</keyword>
<evidence type="ECO:0000313" key="3">
    <source>
        <dbReference type="Proteomes" id="UP001501759"/>
    </source>
</evidence>
<name>A0ABP9IEF4_9ACTN</name>
<proteinExistence type="predicted"/>
<comment type="caution">
    <text evidence="2">The sequence shown here is derived from an EMBL/GenBank/DDBJ whole genome shotgun (WGS) entry which is preliminary data.</text>
</comment>
<dbReference type="InterPro" id="IPR012332">
    <property type="entry name" value="Autotransporter_pectin_lyase_C"/>
</dbReference>
<keyword evidence="1" id="KW-0732">Signal</keyword>
<feature type="chain" id="PRO_5046303024" description="Right-handed parallel beta-helix repeat-containing protein" evidence="1">
    <location>
        <begin position="32"/>
        <end position="291"/>
    </location>
</feature>
<dbReference type="RefSeq" id="WP_345640527.1">
    <property type="nucleotide sequence ID" value="NZ_BAABKB010000001.1"/>
</dbReference>
<feature type="signal peptide" evidence="1">
    <location>
        <begin position="1"/>
        <end position="31"/>
    </location>
</feature>
<protein>
    <recommendedName>
        <fullName evidence="4">Right-handed parallel beta-helix repeat-containing protein</fullName>
    </recommendedName>
</protein>